<dbReference type="Proteomes" id="UP001597399">
    <property type="component" value="Unassembled WGS sequence"/>
</dbReference>
<evidence type="ECO:0000256" key="2">
    <source>
        <dbReference type="ARBA" id="ARBA00022801"/>
    </source>
</evidence>
<dbReference type="PANTHER" id="PTHR30237">
    <property type="entry name" value="MURAMOYLTETRAPEPTIDE CARBOXYPEPTIDASE"/>
    <property type="match status" value="1"/>
</dbReference>
<dbReference type="InterPro" id="IPR029062">
    <property type="entry name" value="Class_I_gatase-like"/>
</dbReference>
<dbReference type="PANTHER" id="PTHR30237:SF4">
    <property type="entry name" value="LD-CARBOXYPEPTIDASE C-TERMINAL DOMAIN-CONTAINING PROTEIN"/>
    <property type="match status" value="1"/>
</dbReference>
<dbReference type="EMBL" id="JBHUMQ010000026">
    <property type="protein sequence ID" value="MFD2694394.1"/>
    <property type="molecule type" value="Genomic_DNA"/>
</dbReference>
<reference evidence="6" key="1">
    <citation type="journal article" date="2019" name="Int. J. Syst. Evol. Microbiol.">
        <title>The Global Catalogue of Microorganisms (GCM) 10K type strain sequencing project: providing services to taxonomists for standard genome sequencing and annotation.</title>
        <authorList>
            <consortium name="The Broad Institute Genomics Platform"/>
            <consortium name="The Broad Institute Genome Sequencing Center for Infectious Disease"/>
            <person name="Wu L."/>
            <person name="Ma J."/>
        </authorList>
    </citation>
    <scope>NUCLEOTIDE SEQUENCE [LARGE SCALE GENOMIC DNA]</scope>
    <source>
        <strain evidence="6">TISTR 2466</strain>
    </source>
</reference>
<dbReference type="SUPFAM" id="SSF141986">
    <property type="entry name" value="LD-carboxypeptidase A C-terminal domain-like"/>
    <property type="match status" value="1"/>
</dbReference>
<comment type="similarity">
    <text evidence="1">Belongs to the peptidase S66 family.</text>
</comment>
<dbReference type="GO" id="GO:0016787">
    <property type="term" value="F:hydrolase activity"/>
    <property type="evidence" value="ECO:0007669"/>
    <property type="project" value="UniProtKB-KW"/>
</dbReference>
<name>A0ABW5S5P6_9BACL</name>
<evidence type="ECO:0000259" key="4">
    <source>
        <dbReference type="Pfam" id="PF17676"/>
    </source>
</evidence>
<dbReference type="PIRSF" id="PIRSF028757">
    <property type="entry name" value="LD-carboxypeptidase"/>
    <property type="match status" value="1"/>
</dbReference>
<keyword evidence="6" id="KW-1185">Reference proteome</keyword>
<dbReference type="Pfam" id="PF17676">
    <property type="entry name" value="Peptidase_S66C"/>
    <property type="match status" value="1"/>
</dbReference>
<dbReference type="InterPro" id="IPR040449">
    <property type="entry name" value="Peptidase_S66_N"/>
</dbReference>
<sequence length="350" mass="39572">MLHLIKPQKLKHGDTVATVSSSWGGAGDKEINWRYRQGKERLEHVFGLKVVEMPNTLKGTEYVYKHPEKRAEDLIQAFADPSIKAIISCIGGSDSIRLLPYIDFEVIRNNPKIVTGYSDSTVTHFFCLKAGISSFYGLSLLNDLAENIKMSDYTLGWANKVLFSEAPIGDIPVSQEYTAQRLEWVIENKNVARKFEKNTDYELLQGKRTVTGRLIGGCLEVIDMIKGTNLFPELSDFDDAILFLETSEETPPVWMLEDSLRNYGMMGIFDRINGLIFGKPYRGTFYEEYKEVIQRILAEFGEEDLPVLYNASFGHNEPKCLLPYGAMAEIRCEKPGFAILESAVACTHDH</sequence>
<comment type="caution">
    <text evidence="5">The sequence shown here is derived from an EMBL/GenBank/DDBJ whole genome shotgun (WGS) entry which is preliminary data.</text>
</comment>
<dbReference type="EC" id="3.4.-.-" evidence="5"/>
<keyword evidence="2 5" id="KW-0378">Hydrolase</keyword>
<dbReference type="Gene3D" id="3.50.30.60">
    <property type="entry name" value="LD-carboxypeptidase A C-terminal domain-like"/>
    <property type="match status" value="1"/>
</dbReference>
<dbReference type="InterPro" id="IPR027461">
    <property type="entry name" value="Carboxypeptidase_A_C_sf"/>
</dbReference>
<dbReference type="InterPro" id="IPR003507">
    <property type="entry name" value="S66_fam"/>
</dbReference>
<dbReference type="Gene3D" id="3.40.50.10740">
    <property type="entry name" value="Class I glutamine amidotransferase-like"/>
    <property type="match status" value="1"/>
</dbReference>
<feature type="domain" description="LD-carboxypeptidase C-terminal" evidence="4">
    <location>
        <begin position="211"/>
        <end position="330"/>
    </location>
</feature>
<dbReference type="Pfam" id="PF02016">
    <property type="entry name" value="Peptidase_S66"/>
    <property type="match status" value="1"/>
</dbReference>
<evidence type="ECO:0000313" key="6">
    <source>
        <dbReference type="Proteomes" id="UP001597399"/>
    </source>
</evidence>
<dbReference type="SUPFAM" id="SSF52317">
    <property type="entry name" value="Class I glutamine amidotransferase-like"/>
    <property type="match status" value="1"/>
</dbReference>
<proteinExistence type="inferred from homology"/>
<evidence type="ECO:0000256" key="1">
    <source>
        <dbReference type="ARBA" id="ARBA00010233"/>
    </source>
</evidence>
<dbReference type="CDD" id="cd07062">
    <property type="entry name" value="Peptidase_S66_mccF_like"/>
    <property type="match status" value="1"/>
</dbReference>
<evidence type="ECO:0000313" key="5">
    <source>
        <dbReference type="EMBL" id="MFD2694394.1"/>
    </source>
</evidence>
<organism evidence="5 6">
    <name type="scientific">Sporolactobacillus shoreicorticis</name>
    <dbReference type="NCBI Taxonomy" id="1923877"/>
    <lineage>
        <taxon>Bacteria</taxon>
        <taxon>Bacillati</taxon>
        <taxon>Bacillota</taxon>
        <taxon>Bacilli</taxon>
        <taxon>Bacillales</taxon>
        <taxon>Sporolactobacillaceae</taxon>
        <taxon>Sporolactobacillus</taxon>
    </lineage>
</organism>
<dbReference type="InterPro" id="IPR027478">
    <property type="entry name" value="LdcA_N"/>
</dbReference>
<gene>
    <name evidence="5" type="ORF">ACFSUE_12270</name>
</gene>
<dbReference type="InterPro" id="IPR040921">
    <property type="entry name" value="Peptidase_S66C"/>
</dbReference>
<evidence type="ECO:0000259" key="3">
    <source>
        <dbReference type="Pfam" id="PF02016"/>
    </source>
</evidence>
<protein>
    <submittedName>
        <fullName evidence="5">S66 peptidase family protein</fullName>
        <ecNumber evidence="5">3.4.-.-</ecNumber>
    </submittedName>
</protein>
<accession>A0ABW5S5P6</accession>
<feature type="domain" description="LD-carboxypeptidase N-terminal" evidence="3">
    <location>
        <begin position="16"/>
        <end position="137"/>
    </location>
</feature>
<dbReference type="RefSeq" id="WP_253057933.1">
    <property type="nucleotide sequence ID" value="NZ_JAMXWM010000001.1"/>
</dbReference>